<dbReference type="InParanoid" id="A0A067MV68"/>
<dbReference type="AlphaFoldDB" id="A0A067MV68"/>
<sequence length="552" mass="61575">MASPRTLSRKTALPPLSPLTLSPTTRGLYTTAESLTRANILISSTVRDQPNIQLSGRYAYQPTKSLRGVYRTPLNDVWSTVGPQIRELVKGRKIYYSINPAHFVTHGEDGEETLGPVVVWVGVHPGSTSAETAHEVSQNMLQLLEKNRFKDVEVGWHEAVSWKAASPALLRVVGNNNPTVHVRRHLTAALGMSIATAEREREGAQGSVGFFFHEGRDERGNPSSKVFGVSTHHVLRHKIEGTYEFKDTGAPRQYVRVNGLCRFQRGLEEIKVFLGDHGMLADLYARETVKLEAKGTSEDDEAEEDARELRKTREKMDEQKQAIADLEKFYDDVKSHWNDIELRNIGRVHYSPPISVDAEGEQYTEDWGTFNLEEAKFNAQFKGNVVDLGTAIAPEKLTAMMPPQSDGRTTFKYPENRQLRINGIVTRELLANPDLYDSKGQPCLIVLKDGCATDLTVRRYAGLESFLCDEDGVESIELAIYNYNKKVGAFSAKGDSGSLIFDGLGRMVGLLHSGRSKGGSPSAHVTYATPAWWLIGRIKVKYPHADFNRTTW</sequence>
<feature type="compositionally biased region" description="Basic and acidic residues" evidence="1">
    <location>
        <begin position="307"/>
        <end position="316"/>
    </location>
</feature>
<feature type="region of interest" description="Disordered" evidence="1">
    <location>
        <begin position="295"/>
        <end position="316"/>
    </location>
</feature>
<evidence type="ECO:0000256" key="1">
    <source>
        <dbReference type="SAM" id="MobiDB-lite"/>
    </source>
</evidence>
<gene>
    <name evidence="2" type="ORF">BOTBODRAFT_184602</name>
</gene>
<dbReference type="EMBL" id="KL198019">
    <property type="protein sequence ID" value="KDQ19643.1"/>
    <property type="molecule type" value="Genomic_DNA"/>
</dbReference>
<evidence type="ECO:0000313" key="3">
    <source>
        <dbReference type="Proteomes" id="UP000027195"/>
    </source>
</evidence>
<keyword evidence="3" id="KW-1185">Reference proteome</keyword>
<evidence type="ECO:0000313" key="2">
    <source>
        <dbReference type="EMBL" id="KDQ19643.1"/>
    </source>
</evidence>
<name>A0A067MV68_BOTB1</name>
<dbReference type="Proteomes" id="UP000027195">
    <property type="component" value="Unassembled WGS sequence"/>
</dbReference>
<proteinExistence type="predicted"/>
<protein>
    <submittedName>
        <fullName evidence="2">Uncharacterized protein</fullName>
    </submittedName>
</protein>
<dbReference type="OrthoDB" id="5424209at2759"/>
<reference evidence="3" key="1">
    <citation type="journal article" date="2014" name="Proc. Natl. Acad. Sci. U.S.A.">
        <title>Extensive sampling of basidiomycete genomes demonstrates inadequacy of the white-rot/brown-rot paradigm for wood decay fungi.</title>
        <authorList>
            <person name="Riley R."/>
            <person name="Salamov A.A."/>
            <person name="Brown D.W."/>
            <person name="Nagy L.G."/>
            <person name="Floudas D."/>
            <person name="Held B.W."/>
            <person name="Levasseur A."/>
            <person name="Lombard V."/>
            <person name="Morin E."/>
            <person name="Otillar R."/>
            <person name="Lindquist E.A."/>
            <person name="Sun H."/>
            <person name="LaButti K.M."/>
            <person name="Schmutz J."/>
            <person name="Jabbour D."/>
            <person name="Luo H."/>
            <person name="Baker S.E."/>
            <person name="Pisabarro A.G."/>
            <person name="Walton J.D."/>
            <person name="Blanchette R.A."/>
            <person name="Henrissat B."/>
            <person name="Martin F."/>
            <person name="Cullen D."/>
            <person name="Hibbett D.S."/>
            <person name="Grigoriev I.V."/>
        </authorList>
    </citation>
    <scope>NUCLEOTIDE SEQUENCE [LARGE SCALE GENOMIC DNA]</scope>
    <source>
        <strain evidence="3">FD-172 SS1</strain>
    </source>
</reference>
<accession>A0A067MV68</accession>
<organism evidence="2 3">
    <name type="scientific">Botryobasidium botryosum (strain FD-172 SS1)</name>
    <dbReference type="NCBI Taxonomy" id="930990"/>
    <lineage>
        <taxon>Eukaryota</taxon>
        <taxon>Fungi</taxon>
        <taxon>Dikarya</taxon>
        <taxon>Basidiomycota</taxon>
        <taxon>Agaricomycotina</taxon>
        <taxon>Agaricomycetes</taxon>
        <taxon>Cantharellales</taxon>
        <taxon>Botryobasidiaceae</taxon>
        <taxon>Botryobasidium</taxon>
    </lineage>
</organism>
<dbReference type="HOGENOM" id="CLU_024804_1_1_1"/>